<comment type="caution">
    <text evidence="1">The sequence shown here is derived from an EMBL/GenBank/DDBJ whole genome shotgun (WGS) entry which is preliminary data.</text>
</comment>
<reference evidence="1 2" key="1">
    <citation type="journal article" date="2014" name="Agronomy (Basel)">
        <title>A Draft Genome Sequence for Ensete ventricosum, the Drought-Tolerant Tree Against Hunger.</title>
        <authorList>
            <person name="Harrison J."/>
            <person name="Moore K.A."/>
            <person name="Paszkiewicz K."/>
            <person name="Jones T."/>
            <person name="Grant M."/>
            <person name="Ambacheew D."/>
            <person name="Muzemil S."/>
            <person name="Studholme D.J."/>
        </authorList>
    </citation>
    <scope>NUCLEOTIDE SEQUENCE [LARGE SCALE GENOMIC DNA]</scope>
</reference>
<sequence length="135" mass="14999">MPGRQPRRHPRWRHARTVKDRVDGHVGTRGGTIRTARQPDCRCMRHQCRVVHHNLAPCLPELFPVSIKPPPGSPRRRGVMLFQAQTLTTLKRSYDTDLGVGGGTLGTPTHPNEAFAQVPIHRLRPSCAPGSLPEA</sequence>
<evidence type="ECO:0000313" key="1">
    <source>
        <dbReference type="EMBL" id="RRT49580.1"/>
    </source>
</evidence>
<accession>A0A426YD16</accession>
<dbReference type="EMBL" id="AMZH03013257">
    <property type="protein sequence ID" value="RRT49580.1"/>
    <property type="molecule type" value="Genomic_DNA"/>
</dbReference>
<protein>
    <submittedName>
        <fullName evidence="1">Uncharacterized protein</fullName>
    </submittedName>
</protein>
<dbReference type="AlphaFoldDB" id="A0A426YD16"/>
<evidence type="ECO:0000313" key="2">
    <source>
        <dbReference type="Proteomes" id="UP000287651"/>
    </source>
</evidence>
<organism evidence="1 2">
    <name type="scientific">Ensete ventricosum</name>
    <name type="common">Abyssinian banana</name>
    <name type="synonym">Musa ensete</name>
    <dbReference type="NCBI Taxonomy" id="4639"/>
    <lineage>
        <taxon>Eukaryota</taxon>
        <taxon>Viridiplantae</taxon>
        <taxon>Streptophyta</taxon>
        <taxon>Embryophyta</taxon>
        <taxon>Tracheophyta</taxon>
        <taxon>Spermatophyta</taxon>
        <taxon>Magnoliopsida</taxon>
        <taxon>Liliopsida</taxon>
        <taxon>Zingiberales</taxon>
        <taxon>Musaceae</taxon>
        <taxon>Ensete</taxon>
    </lineage>
</organism>
<gene>
    <name evidence="1" type="ORF">B296_00052309</name>
</gene>
<proteinExistence type="predicted"/>
<dbReference type="Proteomes" id="UP000287651">
    <property type="component" value="Unassembled WGS sequence"/>
</dbReference>
<name>A0A426YD16_ENSVE</name>